<dbReference type="InterPro" id="IPR011044">
    <property type="entry name" value="Quino_amine_DH_bsu"/>
</dbReference>
<evidence type="ECO:0000256" key="1">
    <source>
        <dbReference type="ARBA" id="ARBA00005564"/>
    </source>
</evidence>
<feature type="domain" description="DUF11" evidence="5">
    <location>
        <begin position="4614"/>
        <end position="4741"/>
    </location>
</feature>
<dbReference type="GO" id="GO:0005829">
    <property type="term" value="C:cytosol"/>
    <property type="evidence" value="ECO:0007669"/>
    <property type="project" value="TreeGrafter"/>
</dbReference>
<organism evidence="6 7">
    <name type="scientific">Wenzhouxiangella marina</name>
    <dbReference type="NCBI Taxonomy" id="1579979"/>
    <lineage>
        <taxon>Bacteria</taxon>
        <taxon>Pseudomonadati</taxon>
        <taxon>Pseudomonadota</taxon>
        <taxon>Gammaproteobacteria</taxon>
        <taxon>Chromatiales</taxon>
        <taxon>Wenzhouxiangellaceae</taxon>
        <taxon>Wenzhouxiangella</taxon>
    </lineage>
</organism>
<dbReference type="InterPro" id="IPR013783">
    <property type="entry name" value="Ig-like_fold"/>
</dbReference>
<dbReference type="SUPFAM" id="SSF75011">
    <property type="entry name" value="3-carboxy-cis,cis-mucoante lactonizing enzyme"/>
    <property type="match status" value="3"/>
</dbReference>
<dbReference type="SUPFAM" id="SSF69322">
    <property type="entry name" value="Tricorn protease domain 2"/>
    <property type="match status" value="1"/>
</dbReference>
<keyword evidence="7" id="KW-1185">Reference proteome</keyword>
<dbReference type="InterPro" id="IPR047589">
    <property type="entry name" value="DUF11_rpt"/>
</dbReference>
<evidence type="ECO:0000256" key="4">
    <source>
        <dbReference type="SAM" id="SignalP"/>
    </source>
</evidence>
<evidence type="ECO:0000256" key="3">
    <source>
        <dbReference type="SAM" id="MobiDB-lite"/>
    </source>
</evidence>
<gene>
    <name evidence="6" type="ORF">WM2015_2123</name>
</gene>
<feature type="domain" description="DUF11" evidence="5">
    <location>
        <begin position="172"/>
        <end position="280"/>
    </location>
</feature>
<evidence type="ECO:0000313" key="6">
    <source>
        <dbReference type="EMBL" id="AKS42488.1"/>
    </source>
</evidence>
<dbReference type="PANTHER" id="PTHR30344">
    <property type="entry name" value="6-PHOSPHOGLUCONOLACTONASE-RELATED"/>
    <property type="match status" value="1"/>
</dbReference>
<dbReference type="SUPFAM" id="SSF50969">
    <property type="entry name" value="YVTN repeat-like/Quinoprotein amine dehydrogenase"/>
    <property type="match status" value="1"/>
</dbReference>
<dbReference type="Proteomes" id="UP000066624">
    <property type="component" value="Chromosome"/>
</dbReference>
<dbReference type="KEGG" id="wma:WM2015_2123"/>
<dbReference type="RefSeq" id="WP_049726044.1">
    <property type="nucleotide sequence ID" value="NZ_CP012154.1"/>
</dbReference>
<feature type="domain" description="DUF11" evidence="5">
    <location>
        <begin position="440"/>
        <end position="563"/>
    </location>
</feature>
<feature type="domain" description="DUF11" evidence="5">
    <location>
        <begin position="298"/>
        <end position="429"/>
    </location>
</feature>
<feature type="region of interest" description="Disordered" evidence="3">
    <location>
        <begin position="526"/>
        <end position="562"/>
    </location>
</feature>
<keyword evidence="2" id="KW-0119">Carbohydrate metabolism</keyword>
<dbReference type="EMBL" id="CP012154">
    <property type="protein sequence ID" value="AKS42488.1"/>
    <property type="molecule type" value="Genomic_DNA"/>
</dbReference>
<dbReference type="SUPFAM" id="SSF82171">
    <property type="entry name" value="DPP6 N-terminal domain-like"/>
    <property type="match status" value="1"/>
</dbReference>
<proteinExistence type="inferred from homology"/>
<dbReference type="Pfam" id="PF10282">
    <property type="entry name" value="Lactonase"/>
    <property type="match status" value="10"/>
</dbReference>
<comment type="similarity">
    <text evidence="1">Belongs to the cycloisomerase 2 family.</text>
</comment>
<keyword evidence="2" id="KW-0313">Glucose metabolism</keyword>
<feature type="domain" description="DUF11" evidence="5">
    <location>
        <begin position="4883"/>
        <end position="5009"/>
    </location>
</feature>
<dbReference type="InterPro" id="IPR050282">
    <property type="entry name" value="Cycloisomerase_2"/>
</dbReference>
<dbReference type="GO" id="GO:0006006">
    <property type="term" value="P:glucose metabolic process"/>
    <property type="evidence" value="ECO:0007669"/>
    <property type="project" value="UniProtKB-KW"/>
</dbReference>
<protein>
    <recommendedName>
        <fullName evidence="5">DUF11 domain-containing protein</fullName>
    </recommendedName>
</protein>
<dbReference type="SUPFAM" id="SSF101898">
    <property type="entry name" value="NHL repeat"/>
    <property type="match status" value="1"/>
</dbReference>
<keyword evidence="4" id="KW-0732">Signal</keyword>
<dbReference type="InterPro" id="IPR001680">
    <property type="entry name" value="WD40_rpt"/>
</dbReference>
<feature type="domain" description="DUF11" evidence="5">
    <location>
        <begin position="1249"/>
        <end position="1380"/>
    </location>
</feature>
<dbReference type="InterPro" id="IPR019405">
    <property type="entry name" value="Lactonase_7-beta_prop"/>
</dbReference>
<reference evidence="6 7" key="1">
    <citation type="submission" date="2015-07" db="EMBL/GenBank/DDBJ databases">
        <authorList>
            <person name="Noorani M."/>
        </authorList>
    </citation>
    <scope>NUCLEOTIDE SEQUENCE [LARGE SCALE GENOMIC DNA]</scope>
    <source>
        <strain evidence="6 7">KCTC 42284</strain>
    </source>
</reference>
<dbReference type="SUPFAM" id="SSF50974">
    <property type="entry name" value="Nitrous oxide reductase, N-terminal domain"/>
    <property type="match status" value="1"/>
</dbReference>
<feature type="domain" description="DUF11" evidence="5">
    <location>
        <begin position="40"/>
        <end position="154"/>
    </location>
</feature>
<dbReference type="SMART" id="SM00320">
    <property type="entry name" value="WD40"/>
    <property type="match status" value="14"/>
</dbReference>
<dbReference type="Gene3D" id="2.60.40.10">
    <property type="entry name" value="Immunoglobulins"/>
    <property type="match status" value="1"/>
</dbReference>
<dbReference type="STRING" id="1579979.WM2015_2123"/>
<evidence type="ECO:0000259" key="5">
    <source>
        <dbReference type="Pfam" id="PF01345"/>
    </source>
</evidence>
<feature type="compositionally biased region" description="Polar residues" evidence="3">
    <location>
        <begin position="545"/>
        <end position="562"/>
    </location>
</feature>
<dbReference type="OrthoDB" id="5762010at2"/>
<dbReference type="Gene3D" id="2.130.10.10">
    <property type="entry name" value="YVTN repeat-like/Quinoprotein amine dehydrogenase"/>
    <property type="match status" value="16"/>
</dbReference>
<dbReference type="InterPro" id="IPR011045">
    <property type="entry name" value="N2O_reductase_N"/>
</dbReference>
<dbReference type="Pfam" id="PF01345">
    <property type="entry name" value="DUF11"/>
    <property type="match status" value="9"/>
</dbReference>
<feature type="domain" description="DUF11" evidence="5">
    <location>
        <begin position="4749"/>
        <end position="4875"/>
    </location>
</feature>
<dbReference type="InterPro" id="IPR015943">
    <property type="entry name" value="WD40/YVTN_repeat-like_dom_sf"/>
</dbReference>
<dbReference type="SUPFAM" id="SSF101908">
    <property type="entry name" value="Putative isomerase YbhE"/>
    <property type="match status" value="1"/>
</dbReference>
<feature type="chain" id="PRO_5043422109" description="DUF11 domain-containing protein" evidence="4">
    <location>
        <begin position="38"/>
        <end position="5034"/>
    </location>
</feature>
<evidence type="ECO:0000313" key="7">
    <source>
        <dbReference type="Proteomes" id="UP000066624"/>
    </source>
</evidence>
<name>A0A0K0XXT0_9GAMM</name>
<accession>A0A0K0XXT0</accession>
<dbReference type="InterPro" id="IPR001434">
    <property type="entry name" value="OmcB-like_DUF11"/>
</dbReference>
<feature type="signal peptide" evidence="4">
    <location>
        <begin position="1"/>
        <end position="37"/>
    </location>
</feature>
<evidence type="ECO:0000256" key="2">
    <source>
        <dbReference type="ARBA" id="ARBA00022526"/>
    </source>
</evidence>
<dbReference type="GO" id="GO:0017057">
    <property type="term" value="F:6-phosphogluconolactonase activity"/>
    <property type="evidence" value="ECO:0007669"/>
    <property type="project" value="TreeGrafter"/>
</dbReference>
<sequence>MSQFDEGCATLRVVRAARSGCCWMVLALAALTGSVSAQTITKTAPTEVDAGASLSYSISVNNNTGAALADVVVIDTFPNQVTYTGATAPGWTCTQLAGLPVQVECAADAALPTGNSSFTLQATAGAPISDTATTNSVSLEVASTQEDTDTANTTIRAVADLNLDKSIVDGANRVDSASVRGGDGLSFAVSVSNAGPSAAQNVQVRDSLPAGFTFDSSQSDFGSPDWSCASNVGLDQVTCDYTPNLASGATAPELLIDVIAPATAGNFNNTANGESDADDTAFPHASDTVSVEVFLEADLRVTKTAGSATAYSGQPISYTYTITNHGPQPATNIQLSDVFDRANVLGSISITAGAPNWSCAANPTPPASSSQLDCSYNSSLSLAPDNGTTSLVLTVEITAPTVETAITLGNQATVSSAESLPTPANNVSGAVQVTVEPSADLSVTPRTAPVAAQDADSVFVYNVAIANAGPSTAQAVTLSDSVPAGSLLQSVSGSGWTCQINQLLGSFECMRASLASGASASVAVSTRLPRNPPTPGQASGDIASGTATVSSSTHDPAAANNSDAPFDLTIAADWDLAISKTASQAVVVPGQSFTYEIAIDNFGPSDLTGDIRALLSDDFDANLRGGLDVCGVSATVPCWQCESPNQPFFLSELDSDDAALTGIGGGRQLVVSPSREFVFVAGQFDNAVAVLDRSTARSAAFGALAYASFATDATAPRSVAVHPGGAWLVTAEQGSSGRLLRQTINPSTGALGTATTLASNLNEVEDLRFNPQGDVLYVAESGADSIRVYSFDAASGAIAAVATVSRDAVAANPVLLGGVTRLALSPNGNHLYAAAPDDHAIVAFSVNASTGSLTPLSTASTAPLVGGESVPFAALAVGTDGDELYAGGGSRVLVFDLTAATGLLGTFEATSATSLPARLLDGVSDLVVAPDGNSFYVAATTDQAVSRFARDELGAMVFERSEPLADAMQANALAIDSAGETLYVAASSQDVSGVVAPDRSKVITYRLAGPGQCDGIRPGELDTGDIVDRALTVPAGQRLTVVVDAGLNAGLSITELNNVATLEDADGATISDNALIEVRNATEVVVTKTAPDQRPIPGTEFAYTIEIENLGPGGLVDLEISDQPPVFGGVNVAGFIGTSFEWQCEAEGNACCTHNGTPGQCGQIQPTGWTSGTLVGHGVDMPSNSRLVFTLRGDLHPSSEPGASLSNTATLTMPAGISPFDPADLSSTHTVNIDAQTDLWLIKESLGVTDQAGTPVIEYRVRVGNSGPSAAAGLTVEDVFDPLVFDPAASSWSCTITDAGEALSQSCCSYGLGACQATNLTGQSGPISQTMALASGAEAQFSMFVPVIDPGAAAVENEASVSVPPLVTDPDPTNNTDTALVRLLATADLDISKEILAGSSVTPGEEVSFIVTLQSEGPDDVPVIVQDLLPPELDNVTWTCDATTPTPGDLSYENHYGLGADLVEPVAVLTSEDGRHVYMLGAGGEFTPGAEPSPASLAAYERNIIPGPNFGELTLIDLEVDGVNDDDDSGLTVEALADARGMAMSPDQRYIYVATGSPGAVVVFRRDALAGSPQFGQLSFVEARLNGSDQPGDQITPVSGLGGATAVRVSRDGSHVYVASREEHAVATFRRDPGTGVLSFQGRISAPTLLGQGTFALWGALAVDIPPEDDFVYVTGRGPVAAFSGPNWSTTDTRAAVGTRSYFVPNTPGIALKWLQLEQGVNVADASDLRLSFQHIYSLDWATSCYDAGVLEISTDGGQNWLDVLDAGGVFVTGGYTENQNGGEQNPLNGRPGWCRNSPGWTTGSFNDVEVDLSGAVADGESVLIRFGLGEGTGLGNPGWWIDDIRLYNDATPGTPLLLDTAAGGSGGATITVLARNDDDTALGYGDLEVDSVVALPSTVDVATMDGVGQTLYVGSAADESISVYGRDADTGALGLTEVVTLTASIDPPISGDSLAGLAAMAVSPDGEHLIVSGAAVDRLVVFRRLPFVGTLRPMQELELGAPADQPVEGGIEGVQGIVVSSDGQQVFTAASVGQLGVFARRAPDPTFGFLEAVVDGEDDGFGATASGLLGARAAAVSENGLYVFAASFGQIASSQSGALVVLERDAGATEPGRHLRFRQVLRNNQAGVTGLDGALDVKVYDNDIYVAAERSNAVTHFRQDPGTGVVSFIGSYANGGSISGLSGAAALEISPGGEHVYVAGRFDHAVAIFARDALNGTLSFVGEARNGIDGVIGMLGANALAISTDGQQLYVAARQSNAVVVLDRVGDTLVHRQSFFDGTEGAVLTSPTGITVSREVAGSEHVLVTSLDADAVTVLKRLTDPTQPDLRGRVRFQQSLVNGVDGVDALLSPRDIIVDPDNDRVYVASDDGDALVIFDRNVSPGGALFGSLAPLEVRRLGVRGVIGLDRPYGLAVTRGARRNIYAASLGGQSVTAFVRRSGSSCPAAGSGNLSEPVFIAAGGTVRFTITGTINPGAEGFLDNLATLVIPSDVNNTGNSSDPSDSTEMIPSSALVVEKTNSRLSVVAGEQQSYRITIGNDGPSHARNVGITDLLSANSQFDVASAAWTCTAVGTGLLDRQETLSEAMTDQAGLLGSAGVVWTPAPHPLLDERVYVAGVLGDGLAVFSIDPVSGELVAEPGLSLVEGGIDGAGNPVSGLRGARAIATAFGGSQLYLASQVDNSISVINVNTDDSSPAFGTLSIVQTIDDGLVGLSAFDQPTDVVVSADGLNVYVAAANSNAIYVFDRIVGTGNLVPTPAQVLQSDGTVLLDGVSDLTMGPEGDHLYAAGSNSASIAVFERNGDGSLTPIQTRSSPATPGLAGVTALRFGPGGAQLYAVARDDESILVFNRDNDPLSAQFGRLLSGVAQRIERSDVSEMISPRDLLISPDGGSAYLSAFGRNALLVFARDRETGRLSYRTRYVDGDDEVGLAGVSALALSPNGSELLAGALLDNSITRFVLSGFSRCELDAGTGDVDLLADIAAGGQIIIDLDVEVAAGTLGSVCPAPLDPERNCVVNEVEVSLTQGGTTTIQSASDASFLDRAANLVVTKSDGLAEFRGLSGAAAIDGTDLLGSHLYVAAPGEPGIGVFAIEEVIGSPTGDYPLRFVEALISGEDGVSQLNGVNDVLVSPDGRHVYASSALDSALVAFEREPFTGRLSVLAVYRNNNAGVSGLSGPRAMAMDSDGRHLYVAAANSNSLVVFSRQNDEREPGFGELSWQASVQNGTDGVQDLLTPVHLAMSPDGRHVYVAAQGSDAVVTFRRQADEEESAFGGLTWIQSRRNLLGNVVGLLDVSRVLVSPDGEFLYAAGTGNNAVVVFDRVSSAVESNFGRLSFLEAAVDGSNGFEGLAAVSDLTPVGAGAAFIAASSPTDNTVALLSRDAATGLLSFSSLIEEGEVQNPPGGAVVVDGLVGASALFALPGDNRFYAGSREPGAIVALDESSGLMDFAGSVIQGGGGAVPGASVEYLIQIHNEGPSRVADARVTDIFPADFDAVSWTCTFGSAESSCPGTGTGNIDVLVDLDAGDTMSFFATGQLRSDASGFVVNRASATMPAGVVDLDPASSEATDDNTIVRSSSNLEVSIEGLPAALVAGADLDYQVRVRNLGPSDASGARVEHRLPEALGRTAWVCEADREPGTLTLQPAPVQVLADTRASAISRDGRHVYVTGDTSVPVLAVYDRNTLTGELTPKQLIENLSIEPDPDGDRLIDGLAGARELAVSSDDRFLYVLGYQDDAISVFERDLATGRLTFLQVLRDNIGVIDGLGGPVALAFDSAEAQVYVAGQLDNAIAVFDRNASTGELSFLQFLRDGQAGVENLNAPADLLVADADATVLVASAGSDALVRFDRAGNGQLSYAGSLVQGDVIENGAESLIVDGLSGVRSMVLSEDERWLYTYGRSGLDQAIAVFERASAEQSLPVRVLREGDAVGVPPLPIGGLVGATELVLTADGQQLYLSGLDDLQGSRSLAAFRILEGADLQFLGRFDGAAASAPGQGHHLSVSSDGRHLYSVGAGFDNVDVWQLLGGSICGRAGEVLVLDQVDLEAGGEVLYDISTSVLANARGTVDLEARIDPVLAREDSDLSNNVASLSIGIIAEAALEVIKTRQTDPIVAGEPVVWDIVINNHGPSSLLGVDVIDALPALPGEIANPMAPGVVSGSAQWVCSGEDHLFTSQSFGGAELAAARGVSFSPDGLWAAATGQAGDSVILYQRNPSTGALSAVDAVSDGDPIFDEDDVQVGTVIGLDGAADVAFSPDQAHLVVASAEADALVVFALDADAGSLVFVEALFNGEGPEGQTGTVFDLDEPVRIRFAPDGERLFVAARSSNALTVFGRQAVTGRLNWLESWGSGLNGLPVNAMDGVSDLVVSPDGAYVYAAATQNNSIGIFRRDESGNLAWDQRLANGQIQNGVSVVGLGLVQSLAISPKGRQLYAASLSEDSVTLFARDPQTGLISFVEQYRDGVEGVQGLDGANSVAVSPDGENVLVGARNDSNIVVFARDWVGGELREIEVLDGAGLTGPRRMAIAPDGGSVLLTTEEGSGTLLNLRRQAEGYCGLDSSLADELFDTVDLAAGGSLSYQVEALVHPGARGILENTATVVEPPATGALTPMDQSDTDSGPITVVTDVGVDKTIDGEASSLIGGGLVRFVLEVTNDGPSHAFAARLEDLLPASIVASDWTCQVIPVGTGQSQCPSSGTGSLDETVDVVAGERLLVIIDGQIASDFLGQLSNTATITEPGDASDPDGDNNSSTVTATVSAVADIVVGKFADVLQLTAGEMALFVVDVTNLGPSDAPSVSIVDSIAPEFLDPQWTCTASGGAVCPSPNGMGDIMETGPLPSGGGWRFEIEAQVDPFLAVPQVLSNGAQATLNGSEVNDPDVANNEDSAEVAVVSSEADLSVSKTVDLGSALPGDPVNYQIVLDNAGPSGSIEARLVDLMPAELINVSWTCTAVGDAVCPEASGVGDIDLSLQLPPASGLIIDVQAQIDPATPSGPQETVVNTVTVQVVQGAEDPDPGNNEASASTVLDLDVIFSDRFETPASSQEEPEA</sequence>
<dbReference type="NCBIfam" id="TIGR01451">
    <property type="entry name" value="B_ant_repeat"/>
    <property type="match status" value="6"/>
</dbReference>
<feature type="domain" description="DUF11" evidence="5">
    <location>
        <begin position="2511"/>
        <end position="2563"/>
    </location>
</feature>
<dbReference type="PANTHER" id="PTHR30344:SF1">
    <property type="entry name" value="6-PHOSPHOGLUCONOLACTONASE"/>
    <property type="match status" value="1"/>
</dbReference>